<accession>A0A2W2BQT4</accession>
<dbReference type="AlphaFoldDB" id="A0A2W2BQT4"/>
<dbReference type="SUPFAM" id="SSF51905">
    <property type="entry name" value="FAD/NAD(P)-binding domain"/>
    <property type="match status" value="1"/>
</dbReference>
<proteinExistence type="inferred from homology"/>
<evidence type="ECO:0000313" key="13">
    <source>
        <dbReference type="Proteomes" id="UP000248795"/>
    </source>
</evidence>
<evidence type="ECO:0000256" key="3">
    <source>
        <dbReference type="ARBA" id="ARBA00011048"/>
    </source>
</evidence>
<dbReference type="PANTHER" id="PTHR42917:SF2">
    <property type="entry name" value="2,4-DIENOYL-COA REDUCTASE [(2E)-ENOYL-COA-PRODUCING]"/>
    <property type="match status" value="1"/>
</dbReference>
<evidence type="ECO:0000259" key="11">
    <source>
        <dbReference type="Pfam" id="PF07992"/>
    </source>
</evidence>
<evidence type="ECO:0000256" key="9">
    <source>
        <dbReference type="ARBA" id="ARBA00023014"/>
    </source>
</evidence>
<dbReference type="Proteomes" id="UP000248795">
    <property type="component" value="Unassembled WGS sequence"/>
</dbReference>
<evidence type="ECO:0000256" key="6">
    <source>
        <dbReference type="ARBA" id="ARBA00022723"/>
    </source>
</evidence>
<keyword evidence="13" id="KW-1185">Reference proteome</keyword>
<dbReference type="PANTHER" id="PTHR42917">
    <property type="entry name" value="2,4-DIENOYL-COA REDUCTASE"/>
    <property type="match status" value="1"/>
</dbReference>
<dbReference type="Gene3D" id="3.20.20.70">
    <property type="entry name" value="Aldolase class I"/>
    <property type="match status" value="1"/>
</dbReference>
<keyword evidence="5" id="KW-0288">FMN</keyword>
<evidence type="ECO:0000256" key="1">
    <source>
        <dbReference type="ARBA" id="ARBA00001917"/>
    </source>
</evidence>
<dbReference type="InterPro" id="IPR023753">
    <property type="entry name" value="FAD/NAD-binding_dom"/>
</dbReference>
<reference evidence="13" key="1">
    <citation type="submission" date="2018-06" db="EMBL/GenBank/DDBJ databases">
        <title>Aestuariibacter litoralis strain KCTC 52945T.</title>
        <authorList>
            <person name="Li X."/>
            <person name="Salam N."/>
            <person name="Li J.-L."/>
            <person name="Chen Y.-M."/>
            <person name="Yang Z.-W."/>
            <person name="Zhang L.-Y."/>
            <person name="Han M.-X."/>
            <person name="Xiao M."/>
            <person name="Li W.-J."/>
        </authorList>
    </citation>
    <scope>NUCLEOTIDE SEQUENCE [LARGE SCALE GENOMIC DNA]</scope>
    <source>
        <strain evidence="13">KCTC 52945</strain>
    </source>
</reference>
<gene>
    <name evidence="12" type="ORF">DK847_01865</name>
</gene>
<dbReference type="Pfam" id="PF07992">
    <property type="entry name" value="Pyr_redox_2"/>
    <property type="match status" value="1"/>
</dbReference>
<keyword evidence="6" id="KW-0479">Metal-binding</keyword>
<dbReference type="SUPFAM" id="SSF51971">
    <property type="entry name" value="Nucleotide-binding domain"/>
    <property type="match status" value="1"/>
</dbReference>
<comment type="caution">
    <text evidence="12">The sequence shown here is derived from an EMBL/GenBank/DDBJ whole genome shotgun (WGS) entry which is preliminary data.</text>
</comment>
<dbReference type="InterPro" id="IPR051793">
    <property type="entry name" value="NADH:flavin_oxidoreductase"/>
</dbReference>
<comment type="cofactor">
    <cofactor evidence="1">
        <name>FMN</name>
        <dbReference type="ChEBI" id="CHEBI:58210"/>
    </cofactor>
</comment>
<dbReference type="Pfam" id="PF00724">
    <property type="entry name" value="Oxidored_FMN"/>
    <property type="match status" value="1"/>
</dbReference>
<dbReference type="EMBL" id="QKVK01000001">
    <property type="protein sequence ID" value="PZF78579.1"/>
    <property type="molecule type" value="Genomic_DNA"/>
</dbReference>
<evidence type="ECO:0000256" key="2">
    <source>
        <dbReference type="ARBA" id="ARBA00001966"/>
    </source>
</evidence>
<dbReference type="InterPro" id="IPR013785">
    <property type="entry name" value="Aldolase_TIM"/>
</dbReference>
<keyword evidence="8" id="KW-0408">Iron</keyword>
<comment type="cofactor">
    <cofactor evidence="2">
        <name>[4Fe-4S] cluster</name>
        <dbReference type="ChEBI" id="CHEBI:49883"/>
    </cofactor>
</comment>
<dbReference type="GO" id="GO:0051536">
    <property type="term" value="F:iron-sulfur cluster binding"/>
    <property type="evidence" value="ECO:0007669"/>
    <property type="project" value="UniProtKB-KW"/>
</dbReference>
<evidence type="ECO:0000313" key="12">
    <source>
        <dbReference type="EMBL" id="PZF78579.1"/>
    </source>
</evidence>
<comment type="similarity">
    <text evidence="3">In the N-terminal section; belongs to the NADH:flavin oxidoreductase/NADH oxidase family.</text>
</comment>
<organism evidence="12 13">
    <name type="scientific">Aestuariivirga litoralis</name>
    <dbReference type="NCBI Taxonomy" id="2650924"/>
    <lineage>
        <taxon>Bacteria</taxon>
        <taxon>Pseudomonadati</taxon>
        <taxon>Pseudomonadota</taxon>
        <taxon>Alphaproteobacteria</taxon>
        <taxon>Hyphomicrobiales</taxon>
        <taxon>Aestuariivirgaceae</taxon>
        <taxon>Aestuariivirga</taxon>
    </lineage>
</organism>
<dbReference type="GO" id="GO:0010181">
    <property type="term" value="F:FMN binding"/>
    <property type="evidence" value="ECO:0007669"/>
    <property type="project" value="InterPro"/>
</dbReference>
<evidence type="ECO:0000256" key="8">
    <source>
        <dbReference type="ARBA" id="ARBA00023004"/>
    </source>
</evidence>
<dbReference type="RefSeq" id="WP_111195907.1">
    <property type="nucleotide sequence ID" value="NZ_QKVK01000001.1"/>
</dbReference>
<dbReference type="InterPro" id="IPR001155">
    <property type="entry name" value="OxRdtase_FMN_N"/>
</dbReference>
<dbReference type="InterPro" id="IPR036188">
    <property type="entry name" value="FAD/NAD-bd_sf"/>
</dbReference>
<dbReference type="GO" id="GO:0046872">
    <property type="term" value="F:metal ion binding"/>
    <property type="evidence" value="ECO:0007669"/>
    <property type="project" value="UniProtKB-KW"/>
</dbReference>
<keyword evidence="4" id="KW-0285">Flavoprotein</keyword>
<name>A0A2W2BQT4_9HYPH</name>
<feature type="domain" description="NADH:flavin oxidoreductase/NADH oxidase N-terminal" evidence="10">
    <location>
        <begin position="10"/>
        <end position="333"/>
    </location>
</feature>
<keyword evidence="9" id="KW-0411">Iron-sulfur</keyword>
<dbReference type="SUPFAM" id="SSF51395">
    <property type="entry name" value="FMN-linked oxidoreductases"/>
    <property type="match status" value="1"/>
</dbReference>
<dbReference type="Gene3D" id="3.50.50.60">
    <property type="entry name" value="FAD/NAD(P)-binding domain"/>
    <property type="match status" value="1"/>
</dbReference>
<evidence type="ECO:0000256" key="7">
    <source>
        <dbReference type="ARBA" id="ARBA00023002"/>
    </source>
</evidence>
<evidence type="ECO:0000256" key="4">
    <source>
        <dbReference type="ARBA" id="ARBA00022630"/>
    </source>
</evidence>
<evidence type="ECO:0000256" key="5">
    <source>
        <dbReference type="ARBA" id="ARBA00022643"/>
    </source>
</evidence>
<dbReference type="Gene3D" id="3.40.50.720">
    <property type="entry name" value="NAD(P)-binding Rossmann-like Domain"/>
    <property type="match status" value="1"/>
</dbReference>
<keyword evidence="7" id="KW-0560">Oxidoreductase</keyword>
<dbReference type="GO" id="GO:0016491">
    <property type="term" value="F:oxidoreductase activity"/>
    <property type="evidence" value="ECO:0007669"/>
    <property type="project" value="UniProtKB-KW"/>
</dbReference>
<feature type="domain" description="FAD/NAD(P)-binding" evidence="11">
    <location>
        <begin position="383"/>
        <end position="607"/>
    </location>
</feature>
<sequence length="668" mass="72765">MPRDSRFDILFEPVKIGPVTAPNRFYQVPHCTGMGYQLPQTLATMRGIKAAGGWGVVNTEYCSIHPSSDDVPHPFASLWDEGDVRNMAAMADAVHEHGSLAGTELWYGGIRSSNNLSREVALAPSSFPAAESPWQCAKMDLDDIRRFRGWHRAAALRARQAGLDVVYVYAAHTYILNQFLDRDMNTRTDEYGGTLMQRARLLREVLAETRDAIGDRCAVALRIEVDNEDGGGLDERAELLASLAPLVDLFDVTIADYSQEMGGSRFVKEGSLEPHIAHVRKVTGKPVVSVGRFTSPETMLGQVKRGIVDFIGAARPSIADPFLPRKISEGREDDIRECIGCNICYAHNSSAAAIRCTQNPTMGEEWRRGWHPEQIAVAKQREQVLIVGAGPAGLEAGLMLARRGHEVKIADAGLSAGGRLNWETKLPGLAEWARVRDWRLHQISKLSNIEIFRDSRMAPEDVMDLGIPHVVVATGSRWRLDGRGRSFRAPIASYADARILAPEQVLATPVTGAAVVFDDDHYYLAPAIAEHLARQGAQVTYVTSAGKVAAWSELTAEQHRAHARLLELGVTVIVNALVSGLRPGVAVVSCAYSGATREIAADRVVPVTSRDGDDALCHALKGNGLASLALIGDARAPGLIVHAVYAGHRLAREFGEADVTVRRERPLC</sequence>
<protein>
    <submittedName>
        <fullName evidence="12">NADH:flavin oxidoreductase</fullName>
    </submittedName>
</protein>
<evidence type="ECO:0000259" key="10">
    <source>
        <dbReference type="Pfam" id="PF00724"/>
    </source>
</evidence>